<feature type="transmembrane region" description="Helical" evidence="2">
    <location>
        <begin position="54"/>
        <end position="80"/>
    </location>
</feature>
<feature type="region of interest" description="Disordered" evidence="1">
    <location>
        <begin position="205"/>
        <end position="225"/>
    </location>
</feature>
<gene>
    <name evidence="4" type="ORF">LX12_000707</name>
</gene>
<evidence type="ECO:0000256" key="1">
    <source>
        <dbReference type="SAM" id="MobiDB-lite"/>
    </source>
</evidence>
<dbReference type="PANTHER" id="PTHR43032:SF2">
    <property type="entry name" value="BLL0505 PROTEIN"/>
    <property type="match status" value="1"/>
</dbReference>
<dbReference type="SUPFAM" id="SSF56524">
    <property type="entry name" value="Oxidoreductase molybdopterin-binding domain"/>
    <property type="match status" value="1"/>
</dbReference>
<dbReference type="CDD" id="cd00321">
    <property type="entry name" value="SO_family_Moco"/>
    <property type="match status" value="1"/>
</dbReference>
<keyword evidence="2" id="KW-0472">Membrane</keyword>
<proteinExistence type="predicted"/>
<dbReference type="PANTHER" id="PTHR43032">
    <property type="entry name" value="PROTEIN-METHIONINE-SULFOXIDE REDUCTASE"/>
    <property type="match status" value="1"/>
</dbReference>
<protein>
    <submittedName>
        <fullName evidence="4">Sulfoxide reductase catalytic subunit YedY</fullName>
    </submittedName>
</protein>
<dbReference type="Proteomes" id="UP001205740">
    <property type="component" value="Unassembled WGS sequence"/>
</dbReference>
<keyword evidence="5" id="KW-1185">Reference proteome</keyword>
<feature type="compositionally biased region" description="Pro residues" evidence="1">
    <location>
        <begin position="209"/>
        <end position="221"/>
    </location>
</feature>
<dbReference type="InterPro" id="IPR000572">
    <property type="entry name" value="OxRdtase_Mopterin-bd_dom"/>
</dbReference>
<accession>A0ABT1GZ41</accession>
<evidence type="ECO:0000259" key="3">
    <source>
        <dbReference type="Pfam" id="PF00174"/>
    </source>
</evidence>
<sequence>MKLRGQHIAAGDLLRHTRSRTYARRVRVADRIDRLLETVGLDERPRSPVRGAHLTARVGVALGICFGICFVTGLLSHWIQHPPGWFWWPTQPSWLYRFTQGLHVTTGVAAIPLLLVKLGTVYPKLFARPRIGSPVRLLERASITVLVVAAIFQLFTGLLNIAQWYPWTFFFTTTHYATAWIAIGAILVHIAVKLPVIRRALGEPLDAPETPPDGSPAPAPTRPDHVGALTRRTVLRSTWAITGLAAVAVVGQSLPFARWISFLAPRSGEGPQGLPVNRTAQQANITDGVRGADYRLTLAVAGRETPLTLDDLRAMPQTTRELPIACVEGWSASATWTGVRLRDLLARAGHRGGRDTRMVSLDRGLYGVSVLPANFADADDTLIALRLNDEELNLDHGFPCRLIAPNRPGVLQTKWLSRIEVL</sequence>
<organism evidence="4 5">
    <name type="scientific">Williamsia serinedens</name>
    <dbReference type="NCBI Taxonomy" id="391736"/>
    <lineage>
        <taxon>Bacteria</taxon>
        <taxon>Bacillati</taxon>
        <taxon>Actinomycetota</taxon>
        <taxon>Actinomycetes</taxon>
        <taxon>Mycobacteriales</taxon>
        <taxon>Nocardiaceae</taxon>
        <taxon>Williamsia</taxon>
    </lineage>
</organism>
<name>A0ABT1GZ41_9NOCA</name>
<reference evidence="4 5" key="1">
    <citation type="submission" date="2022-06" db="EMBL/GenBank/DDBJ databases">
        <title>Genomic Encyclopedia of Archaeal and Bacterial Type Strains, Phase II (KMG-II): from individual species to whole genera.</title>
        <authorList>
            <person name="Goeker M."/>
        </authorList>
    </citation>
    <scope>NUCLEOTIDE SEQUENCE [LARGE SCALE GENOMIC DNA]</scope>
    <source>
        <strain evidence="4 5">DSM 45037</strain>
    </source>
</reference>
<keyword evidence="2" id="KW-1133">Transmembrane helix</keyword>
<evidence type="ECO:0000313" key="4">
    <source>
        <dbReference type="EMBL" id="MCP2159543.1"/>
    </source>
</evidence>
<comment type="caution">
    <text evidence="4">The sequence shown here is derived from an EMBL/GenBank/DDBJ whole genome shotgun (WGS) entry which is preliminary data.</text>
</comment>
<feature type="transmembrane region" description="Helical" evidence="2">
    <location>
        <begin position="143"/>
        <end position="165"/>
    </location>
</feature>
<feature type="domain" description="Oxidoreductase molybdopterin-binding" evidence="3">
    <location>
        <begin position="292"/>
        <end position="421"/>
    </location>
</feature>
<keyword evidence="2" id="KW-0812">Transmembrane</keyword>
<feature type="transmembrane region" description="Helical" evidence="2">
    <location>
        <begin position="100"/>
        <end position="122"/>
    </location>
</feature>
<dbReference type="Pfam" id="PF00174">
    <property type="entry name" value="Oxidored_molyb"/>
    <property type="match status" value="1"/>
</dbReference>
<dbReference type="EMBL" id="JAMTCG010000001">
    <property type="protein sequence ID" value="MCP2159543.1"/>
    <property type="molecule type" value="Genomic_DNA"/>
</dbReference>
<evidence type="ECO:0000313" key="5">
    <source>
        <dbReference type="Proteomes" id="UP001205740"/>
    </source>
</evidence>
<dbReference type="InterPro" id="IPR036374">
    <property type="entry name" value="OxRdtase_Mopterin-bd_sf"/>
</dbReference>
<dbReference type="Gene3D" id="3.90.420.10">
    <property type="entry name" value="Oxidoreductase, molybdopterin-binding domain"/>
    <property type="match status" value="1"/>
</dbReference>
<feature type="transmembrane region" description="Helical" evidence="2">
    <location>
        <begin position="177"/>
        <end position="196"/>
    </location>
</feature>
<evidence type="ECO:0000256" key="2">
    <source>
        <dbReference type="SAM" id="Phobius"/>
    </source>
</evidence>